<dbReference type="EMBL" id="JALJOV010000987">
    <property type="protein sequence ID" value="KAK9857171.1"/>
    <property type="molecule type" value="Genomic_DNA"/>
</dbReference>
<accession>A0AAW1SSI6</accession>
<sequence>MAMELPKNGEGLSWIASREPSQLLLIPGLRAASITAAGAADHEAVAYLRFAAQNFAAHGPGQHLNELDRVCLRASHISGREECLLLLEKTQGRNAALYKIYRDRRNFTANLHKLAIYEGQLLPRHLPSMRARSVQDACEAEMTCFGSQSCCRMVEA</sequence>
<evidence type="ECO:0000313" key="2">
    <source>
        <dbReference type="Proteomes" id="UP001485043"/>
    </source>
</evidence>
<protein>
    <submittedName>
        <fullName evidence="1">Uncharacterized protein</fullName>
    </submittedName>
</protein>
<reference evidence="1 2" key="1">
    <citation type="journal article" date="2024" name="Nat. Commun.">
        <title>Phylogenomics reveals the evolutionary origins of lichenization in chlorophyte algae.</title>
        <authorList>
            <person name="Puginier C."/>
            <person name="Libourel C."/>
            <person name="Otte J."/>
            <person name="Skaloud P."/>
            <person name="Haon M."/>
            <person name="Grisel S."/>
            <person name="Petersen M."/>
            <person name="Berrin J.G."/>
            <person name="Delaux P.M."/>
            <person name="Dal Grande F."/>
            <person name="Keller J."/>
        </authorList>
    </citation>
    <scope>NUCLEOTIDE SEQUENCE [LARGE SCALE GENOMIC DNA]</scope>
    <source>
        <strain evidence="1 2">SAG 2523</strain>
    </source>
</reference>
<evidence type="ECO:0000313" key="1">
    <source>
        <dbReference type="EMBL" id="KAK9857171.1"/>
    </source>
</evidence>
<gene>
    <name evidence="1" type="ORF">WJX84_008763</name>
</gene>
<dbReference type="Proteomes" id="UP001485043">
    <property type="component" value="Unassembled WGS sequence"/>
</dbReference>
<organism evidence="1 2">
    <name type="scientific">Apatococcus fuscideae</name>
    <dbReference type="NCBI Taxonomy" id="2026836"/>
    <lineage>
        <taxon>Eukaryota</taxon>
        <taxon>Viridiplantae</taxon>
        <taxon>Chlorophyta</taxon>
        <taxon>core chlorophytes</taxon>
        <taxon>Trebouxiophyceae</taxon>
        <taxon>Chlorellales</taxon>
        <taxon>Chlorellaceae</taxon>
        <taxon>Apatococcus</taxon>
    </lineage>
</organism>
<proteinExistence type="predicted"/>
<keyword evidence="2" id="KW-1185">Reference proteome</keyword>
<dbReference type="AlphaFoldDB" id="A0AAW1SSI6"/>
<name>A0AAW1SSI6_9CHLO</name>
<comment type="caution">
    <text evidence="1">The sequence shown here is derived from an EMBL/GenBank/DDBJ whole genome shotgun (WGS) entry which is preliminary data.</text>
</comment>